<keyword evidence="10" id="KW-1185">Reference proteome</keyword>
<evidence type="ECO:0000256" key="3">
    <source>
        <dbReference type="ARBA" id="ARBA00022475"/>
    </source>
</evidence>
<dbReference type="PROSITE" id="PS50928">
    <property type="entry name" value="ABC_TM1"/>
    <property type="match status" value="1"/>
</dbReference>
<keyword evidence="4 7" id="KW-0812">Transmembrane</keyword>
<organism evidence="9 10">
    <name type="scientific">Microbacterium saperdae</name>
    <dbReference type="NCBI Taxonomy" id="69368"/>
    <lineage>
        <taxon>Bacteria</taxon>
        <taxon>Bacillati</taxon>
        <taxon>Actinomycetota</taxon>
        <taxon>Actinomycetes</taxon>
        <taxon>Micrococcales</taxon>
        <taxon>Microbacteriaceae</taxon>
        <taxon>Microbacterium</taxon>
    </lineage>
</organism>
<evidence type="ECO:0000256" key="1">
    <source>
        <dbReference type="ARBA" id="ARBA00004651"/>
    </source>
</evidence>
<keyword evidence="2 7" id="KW-0813">Transport</keyword>
<accession>A0A543B9X6</accession>
<evidence type="ECO:0000256" key="6">
    <source>
        <dbReference type="ARBA" id="ARBA00023136"/>
    </source>
</evidence>
<feature type="transmembrane region" description="Helical" evidence="7">
    <location>
        <begin position="127"/>
        <end position="148"/>
    </location>
</feature>
<sequence length="295" mass="32654">MSTDTSVRTPDHTRQGRRVREMRSVGVKVILIPFAWALAVFDVFVLLWILLSSFKTTRELIFEPWGLPASPQWENYVAAWNSANLGAGILNSVVLVVTCSLASVALGAPAAYALARFRRPSSGPITILFILGLGVPVQAIFIPLFVAFDRIGLIDSIFGLFLIYTGLSLPFTVFLLTGFFRSLPRDLEEAAALDGLKPGMTFWRIMFPLARSGLITVIVLQAIGFWGETFFALVFLRHESTISVALMQFMKTMQYTGARWEVLFAGIALIILPLLLLYIWLGSRLVDGIAAGYSR</sequence>
<feature type="transmembrane region" description="Helical" evidence="7">
    <location>
        <begin position="89"/>
        <end position="115"/>
    </location>
</feature>
<feature type="transmembrane region" description="Helical" evidence="7">
    <location>
        <begin position="160"/>
        <end position="180"/>
    </location>
</feature>
<evidence type="ECO:0000259" key="8">
    <source>
        <dbReference type="PROSITE" id="PS50928"/>
    </source>
</evidence>
<evidence type="ECO:0000256" key="5">
    <source>
        <dbReference type="ARBA" id="ARBA00022989"/>
    </source>
</evidence>
<keyword evidence="5 7" id="KW-1133">Transmembrane helix</keyword>
<evidence type="ECO:0000256" key="2">
    <source>
        <dbReference type="ARBA" id="ARBA00022448"/>
    </source>
</evidence>
<protein>
    <submittedName>
        <fullName evidence="9">Carbohydrate ABC transporter membrane protein 2 (CUT1 family)</fullName>
    </submittedName>
</protein>
<dbReference type="Pfam" id="PF00528">
    <property type="entry name" value="BPD_transp_1"/>
    <property type="match status" value="1"/>
</dbReference>
<dbReference type="PANTHER" id="PTHR43744:SF12">
    <property type="entry name" value="ABC TRANSPORTER PERMEASE PROTEIN MG189-RELATED"/>
    <property type="match status" value="1"/>
</dbReference>
<comment type="similarity">
    <text evidence="7">Belongs to the binding-protein-dependent transport system permease family.</text>
</comment>
<evidence type="ECO:0000313" key="10">
    <source>
        <dbReference type="Proteomes" id="UP000317209"/>
    </source>
</evidence>
<proteinExistence type="inferred from homology"/>
<feature type="transmembrane region" description="Helical" evidence="7">
    <location>
        <begin position="25"/>
        <end position="51"/>
    </location>
</feature>
<dbReference type="InterPro" id="IPR000515">
    <property type="entry name" value="MetI-like"/>
</dbReference>
<comment type="caution">
    <text evidence="9">The sequence shown here is derived from an EMBL/GenBank/DDBJ whole genome shotgun (WGS) entry which is preliminary data.</text>
</comment>
<feature type="domain" description="ABC transmembrane type-1" evidence="8">
    <location>
        <begin position="89"/>
        <end position="281"/>
    </location>
</feature>
<evidence type="ECO:0000256" key="4">
    <source>
        <dbReference type="ARBA" id="ARBA00022692"/>
    </source>
</evidence>
<dbReference type="Proteomes" id="UP000317209">
    <property type="component" value="Unassembled WGS sequence"/>
</dbReference>
<evidence type="ECO:0000313" key="9">
    <source>
        <dbReference type="EMBL" id="TQL81602.1"/>
    </source>
</evidence>
<reference evidence="9 10" key="1">
    <citation type="submission" date="2019-06" db="EMBL/GenBank/DDBJ databases">
        <title>Sequencing the genomes of 1000 actinobacteria strains.</title>
        <authorList>
            <person name="Klenk H.-P."/>
        </authorList>
    </citation>
    <scope>NUCLEOTIDE SEQUENCE [LARGE SCALE GENOMIC DNA]</scope>
    <source>
        <strain evidence="9 10">DSM 20169</strain>
    </source>
</reference>
<dbReference type="SUPFAM" id="SSF161098">
    <property type="entry name" value="MetI-like"/>
    <property type="match status" value="1"/>
</dbReference>
<evidence type="ECO:0000256" key="7">
    <source>
        <dbReference type="RuleBase" id="RU363032"/>
    </source>
</evidence>
<keyword evidence="3" id="KW-1003">Cell membrane</keyword>
<dbReference type="AlphaFoldDB" id="A0A543B9X6"/>
<dbReference type="InterPro" id="IPR035906">
    <property type="entry name" value="MetI-like_sf"/>
</dbReference>
<dbReference type="PANTHER" id="PTHR43744">
    <property type="entry name" value="ABC TRANSPORTER PERMEASE PROTEIN MG189-RELATED-RELATED"/>
    <property type="match status" value="1"/>
</dbReference>
<name>A0A543B9X6_9MICO</name>
<gene>
    <name evidence="9" type="ORF">FB560_3075</name>
</gene>
<dbReference type="CDD" id="cd06261">
    <property type="entry name" value="TM_PBP2"/>
    <property type="match status" value="1"/>
</dbReference>
<dbReference type="Gene3D" id="1.10.3720.10">
    <property type="entry name" value="MetI-like"/>
    <property type="match status" value="1"/>
</dbReference>
<dbReference type="EMBL" id="VFOX01000002">
    <property type="protein sequence ID" value="TQL81602.1"/>
    <property type="molecule type" value="Genomic_DNA"/>
</dbReference>
<feature type="transmembrane region" description="Helical" evidence="7">
    <location>
        <begin position="262"/>
        <end position="281"/>
    </location>
</feature>
<dbReference type="GO" id="GO:0005886">
    <property type="term" value="C:plasma membrane"/>
    <property type="evidence" value="ECO:0007669"/>
    <property type="project" value="UniProtKB-SubCell"/>
</dbReference>
<dbReference type="GO" id="GO:0055085">
    <property type="term" value="P:transmembrane transport"/>
    <property type="evidence" value="ECO:0007669"/>
    <property type="project" value="InterPro"/>
</dbReference>
<keyword evidence="6 7" id="KW-0472">Membrane</keyword>
<dbReference type="RefSeq" id="WP_211349998.1">
    <property type="nucleotide sequence ID" value="NZ_VFOX01000002.1"/>
</dbReference>
<comment type="subcellular location">
    <subcellularLocation>
        <location evidence="1 7">Cell membrane</location>
        <topology evidence="1 7">Multi-pass membrane protein</topology>
    </subcellularLocation>
</comment>